<evidence type="ECO:0000313" key="3">
    <source>
        <dbReference type="Proteomes" id="UP000231501"/>
    </source>
</evidence>
<dbReference type="InterPro" id="IPR013424">
    <property type="entry name" value="Ice-binding_C"/>
</dbReference>
<dbReference type="NCBIfam" id="NF041927">
    <property type="entry name" value="Xrt_dep_XDP1"/>
    <property type="match status" value="1"/>
</dbReference>
<sequence length="304" mass="31278">MSLARSLLIRARTNQMLRPGRGDRGETMRKVQQRLMGLAVVALASLLPLSAHALSTWTASSCVTNCSETGDAAPNVSYSAYSASINTSGGAYSSTNGFAQSTLAYYSGGGFGVVAPSGDAQSPNHALDNYGYQDLILLKFDAAVNLTQVKLGWWQYDSDITVLAYTGLTAGVNVGNTIAGKTAATLKSANGWSLVNSYADVGTAANATVNLNTNVSSSWWIITAYNSQLGGAPTGGDGSTSGLTRGTGTSYSGYDFVKLFSVAGNKSGSGGGTGGNVPEPASLALASVALLGLVSVRRRKQSQR</sequence>
<evidence type="ECO:0000313" key="2">
    <source>
        <dbReference type="EMBL" id="PIM53935.1"/>
    </source>
</evidence>
<proteinExistence type="predicted"/>
<organism evidence="2 3">
    <name type="scientific">Roseateles chitinivorans</name>
    <dbReference type="NCBI Taxonomy" id="2917965"/>
    <lineage>
        <taxon>Bacteria</taxon>
        <taxon>Pseudomonadati</taxon>
        <taxon>Pseudomonadota</taxon>
        <taxon>Betaproteobacteria</taxon>
        <taxon>Burkholderiales</taxon>
        <taxon>Sphaerotilaceae</taxon>
        <taxon>Roseateles</taxon>
    </lineage>
</organism>
<dbReference type="Proteomes" id="UP000231501">
    <property type="component" value="Unassembled WGS sequence"/>
</dbReference>
<dbReference type="AlphaFoldDB" id="A0A2G9CC31"/>
<dbReference type="InterPro" id="IPR049672">
    <property type="entry name" value="Xrt_dep_XDP1"/>
</dbReference>
<comment type="caution">
    <text evidence="2">The sequence shown here is derived from an EMBL/GenBank/DDBJ whole genome shotgun (WGS) entry which is preliminary data.</text>
</comment>
<name>A0A2G9CC31_9BURK</name>
<accession>A0A2G9CC31</accession>
<dbReference type="EMBL" id="PEOG01000015">
    <property type="protein sequence ID" value="PIM53935.1"/>
    <property type="molecule type" value="Genomic_DNA"/>
</dbReference>
<keyword evidence="3" id="KW-1185">Reference proteome</keyword>
<dbReference type="NCBIfam" id="TIGR02595">
    <property type="entry name" value="PEP_CTERM"/>
    <property type="match status" value="1"/>
</dbReference>
<protein>
    <submittedName>
        <fullName evidence="2">PEP-CTERM sorting domain-containing protein</fullName>
    </submittedName>
</protein>
<dbReference type="Pfam" id="PF07589">
    <property type="entry name" value="PEP-CTERM"/>
    <property type="match status" value="1"/>
</dbReference>
<feature type="domain" description="Ice-binding protein C-terminal" evidence="1">
    <location>
        <begin position="277"/>
        <end position="299"/>
    </location>
</feature>
<evidence type="ECO:0000259" key="1">
    <source>
        <dbReference type="Pfam" id="PF07589"/>
    </source>
</evidence>
<reference evidence="2 3" key="1">
    <citation type="submission" date="2017-11" db="EMBL/GenBank/DDBJ databases">
        <title>Draft genome sequence of Mitsuaria sp. HWN-4.</title>
        <authorList>
            <person name="Gundlapally S.R."/>
        </authorList>
    </citation>
    <scope>NUCLEOTIDE SEQUENCE [LARGE SCALE GENOMIC DNA]</scope>
    <source>
        <strain evidence="2 3">HWN-4</strain>
    </source>
</reference>
<gene>
    <name evidence="2" type="ORF">CS062_07360</name>
</gene>